<reference evidence="1" key="1">
    <citation type="submission" date="2022-07" db="EMBL/GenBank/DDBJ databases">
        <title>Phylogenomic reconstructions and comparative analyses of Kickxellomycotina fungi.</title>
        <authorList>
            <person name="Reynolds N.K."/>
            <person name="Stajich J.E."/>
            <person name="Barry K."/>
            <person name="Grigoriev I.V."/>
            <person name="Crous P."/>
            <person name="Smith M.E."/>
        </authorList>
    </citation>
    <scope>NUCLEOTIDE SEQUENCE</scope>
    <source>
        <strain evidence="1">CBS 102833</strain>
    </source>
</reference>
<evidence type="ECO:0000313" key="1">
    <source>
        <dbReference type="EMBL" id="KAJ2810909.1"/>
    </source>
</evidence>
<evidence type="ECO:0000313" key="2">
    <source>
        <dbReference type="Proteomes" id="UP001140096"/>
    </source>
</evidence>
<dbReference type="Proteomes" id="UP001140096">
    <property type="component" value="Unassembled WGS sequence"/>
</dbReference>
<gene>
    <name evidence="1" type="ORF">H4S07_002396</name>
</gene>
<organism evidence="1 2">
    <name type="scientific">Coemansia furcata</name>
    <dbReference type="NCBI Taxonomy" id="417177"/>
    <lineage>
        <taxon>Eukaryota</taxon>
        <taxon>Fungi</taxon>
        <taxon>Fungi incertae sedis</taxon>
        <taxon>Zoopagomycota</taxon>
        <taxon>Kickxellomycotina</taxon>
        <taxon>Kickxellomycetes</taxon>
        <taxon>Kickxellales</taxon>
        <taxon>Kickxellaceae</taxon>
        <taxon>Coemansia</taxon>
    </lineage>
</organism>
<sequence length="282" mass="29891">MTNITTPPNTRSNNVVGNQQPLPTQQPTTTDKIKDSVKQAVNMAQNVLSGSTTNTRTPPSSNDSAHVVGGNDSRRPLEKTDIGTAYNTSRNVAENKAANTFGVRETEPLKRNEDVVNKVASLTSNVVGKVEGTAERVTGIHNDVGRSDKHGACGLSNDVGNADKRGLRNDVRNADMCGLSNDVGCTDKHGAKNTGYPQTVPPPKQQANLVPPPPQQQVGGKLTGNIALDSTERPVNVAGNVSDKTRPGNQAQLGNNLSGRQDTTVLPNKVSAVNKSDDTRRF</sequence>
<protein>
    <submittedName>
        <fullName evidence="1">Uncharacterized protein</fullName>
    </submittedName>
</protein>
<name>A0ACC1LJQ9_9FUNG</name>
<proteinExistence type="predicted"/>
<accession>A0ACC1LJQ9</accession>
<keyword evidence="2" id="KW-1185">Reference proteome</keyword>
<dbReference type="EMBL" id="JANBUP010000583">
    <property type="protein sequence ID" value="KAJ2810909.1"/>
    <property type="molecule type" value="Genomic_DNA"/>
</dbReference>
<comment type="caution">
    <text evidence="1">The sequence shown here is derived from an EMBL/GenBank/DDBJ whole genome shotgun (WGS) entry which is preliminary data.</text>
</comment>